<name>A0A444Q6G0_9MICO</name>
<dbReference type="GO" id="GO:0016853">
    <property type="term" value="F:isomerase activity"/>
    <property type="evidence" value="ECO:0007669"/>
    <property type="project" value="UniProtKB-KW"/>
</dbReference>
<evidence type="ECO:0000313" key="4">
    <source>
        <dbReference type="Proteomes" id="UP000288603"/>
    </source>
</evidence>
<evidence type="ECO:0000313" key="3">
    <source>
        <dbReference type="EMBL" id="RWZ59498.1"/>
    </source>
</evidence>
<dbReference type="SUPFAM" id="SSF109854">
    <property type="entry name" value="DinB/YfiT-like putative metalloenzymes"/>
    <property type="match status" value="1"/>
</dbReference>
<evidence type="ECO:0000256" key="1">
    <source>
        <dbReference type="SAM" id="MobiDB-lite"/>
    </source>
</evidence>
<dbReference type="InterPro" id="IPR036527">
    <property type="entry name" value="SCP2_sterol-bd_dom_sf"/>
</dbReference>
<proteinExistence type="predicted"/>
<dbReference type="EMBL" id="RZNC01000004">
    <property type="protein sequence ID" value="RWZ59498.1"/>
    <property type="molecule type" value="Genomic_DNA"/>
</dbReference>
<sequence>MAARTDNVSDPALAAGLLVARRGQAFYSRKLNELSDDDLGAPSLLPAWSRRHVVAHVGLNARALTRLTEWAATGIETPMYDSPEQRTEEIDFAATLPAQALRNLSDHAAIHLNVEWRDLPETAWANEVRTAHGRVVPVSETVWMRTREVWIHAVDLGNGASFRDIPAEVIDRLLDDVQSAWVTRAGSDGRPPMLEATDRPRVSSTAAAAVQGPAWRLAAWATGRGSADGLSTSDGAPLPSAPRWL</sequence>
<protein>
    <submittedName>
        <fullName evidence="3">Maleylpyruvate isomerase family mycothiol-dependent enzyme</fullName>
    </submittedName>
</protein>
<dbReference type="Gene3D" id="3.30.1050.20">
    <property type="match status" value="1"/>
</dbReference>
<dbReference type="GO" id="GO:0046872">
    <property type="term" value="F:metal ion binding"/>
    <property type="evidence" value="ECO:0007669"/>
    <property type="project" value="InterPro"/>
</dbReference>
<dbReference type="SUPFAM" id="SSF55718">
    <property type="entry name" value="SCP-like"/>
    <property type="match status" value="1"/>
</dbReference>
<dbReference type="OrthoDB" id="5118203at2"/>
<dbReference type="Pfam" id="PF11716">
    <property type="entry name" value="MDMPI_N"/>
    <property type="match status" value="1"/>
</dbReference>
<dbReference type="Proteomes" id="UP000288603">
    <property type="component" value="Unassembled WGS sequence"/>
</dbReference>
<dbReference type="RefSeq" id="WP_128499195.1">
    <property type="nucleotide sequence ID" value="NZ_RZNC01000004.1"/>
</dbReference>
<organism evidence="3 4">
    <name type="scientific">Labedella populi</name>
    <dbReference type="NCBI Taxonomy" id="2498850"/>
    <lineage>
        <taxon>Bacteria</taxon>
        <taxon>Bacillati</taxon>
        <taxon>Actinomycetota</taxon>
        <taxon>Actinomycetes</taxon>
        <taxon>Micrococcales</taxon>
        <taxon>Microbacteriaceae</taxon>
        <taxon>Labedella</taxon>
    </lineage>
</organism>
<accession>A0A444Q6G0</accession>
<dbReference type="AlphaFoldDB" id="A0A444Q6G0"/>
<keyword evidence="3" id="KW-0670">Pyruvate</keyword>
<dbReference type="NCBIfam" id="TIGR03083">
    <property type="entry name" value="maleylpyruvate isomerase family mycothiol-dependent enzyme"/>
    <property type="match status" value="1"/>
</dbReference>
<dbReference type="InterPro" id="IPR017517">
    <property type="entry name" value="Maleyloyr_isom"/>
</dbReference>
<comment type="caution">
    <text evidence="3">The sequence shown here is derived from an EMBL/GenBank/DDBJ whole genome shotgun (WGS) entry which is preliminary data.</text>
</comment>
<dbReference type="InterPro" id="IPR024344">
    <property type="entry name" value="MDMPI_metal-binding"/>
</dbReference>
<keyword evidence="3" id="KW-0413">Isomerase</keyword>
<gene>
    <name evidence="3" type="ORF">ELQ92_11695</name>
</gene>
<evidence type="ECO:0000259" key="2">
    <source>
        <dbReference type="Pfam" id="PF11716"/>
    </source>
</evidence>
<dbReference type="InterPro" id="IPR034660">
    <property type="entry name" value="DinB/YfiT-like"/>
</dbReference>
<keyword evidence="4" id="KW-1185">Reference proteome</keyword>
<reference evidence="3 4" key="1">
    <citation type="submission" date="2018-12" db="EMBL/GenBank/DDBJ databases">
        <authorList>
            <person name="Li F."/>
        </authorList>
    </citation>
    <scope>NUCLEOTIDE SEQUENCE [LARGE SCALE GENOMIC DNA]</scope>
    <source>
        <strain evidence="3 4">8H24J-4-2</strain>
    </source>
</reference>
<dbReference type="Gene3D" id="1.20.120.450">
    <property type="entry name" value="dinb family like domain"/>
    <property type="match status" value="1"/>
</dbReference>
<feature type="domain" description="Mycothiol-dependent maleylpyruvate isomerase metal-binding" evidence="2">
    <location>
        <begin position="24"/>
        <end position="156"/>
    </location>
</feature>
<feature type="region of interest" description="Disordered" evidence="1">
    <location>
        <begin position="225"/>
        <end position="245"/>
    </location>
</feature>